<accession>A0A4Z0V4B9</accession>
<dbReference type="RefSeq" id="WP_135471004.1">
    <property type="nucleotide sequence ID" value="NZ_CASJDB010000016.1"/>
</dbReference>
<dbReference type="SUPFAM" id="SSF51556">
    <property type="entry name" value="Metallo-dependent hydrolases"/>
    <property type="match status" value="1"/>
</dbReference>
<dbReference type="InterPro" id="IPR001130">
    <property type="entry name" value="TatD-like"/>
</dbReference>
<sequence>MIIDSHTHISRPGAVVNIDPVSVPARGIRLEDDRYYSVGIHPWNAGCYTKRDVDSLNRLARDHRVVAVGETGLDSVHVAYELVSHGTTREVVQALPDIERQLELLMLHIRLSEEVGKPLLLHVVKRYPEILKLRIDLKPRQTWIIHGFRGRPGLAKDLLKWGFYLSYGEMFNPLSVEATPAERMLAETDESEVPFEDIVASLPVTPAVSLPDLASGRCVEAPQA</sequence>
<reference evidence="1 2" key="1">
    <citation type="submission" date="2019-02" db="EMBL/GenBank/DDBJ databases">
        <title>Isolation and identification of novel species under the genus Muribaculum.</title>
        <authorList>
            <person name="Miyake S."/>
            <person name="Ding Y."/>
            <person name="Low A."/>
            <person name="Soh M."/>
            <person name="Seedorf H."/>
        </authorList>
    </citation>
    <scope>NUCLEOTIDE SEQUENCE [LARGE SCALE GENOMIC DNA]</scope>
    <source>
        <strain evidence="1 2">TLL-A3</strain>
    </source>
</reference>
<comment type="caution">
    <text evidence="1">The sequence shown here is derived from an EMBL/GenBank/DDBJ whole genome shotgun (WGS) entry which is preliminary data.</text>
</comment>
<keyword evidence="2" id="KW-1185">Reference proteome</keyword>
<dbReference type="Proteomes" id="UP000297635">
    <property type="component" value="Unassembled WGS sequence"/>
</dbReference>
<dbReference type="Gene3D" id="3.20.20.140">
    <property type="entry name" value="Metal-dependent hydrolases"/>
    <property type="match status" value="1"/>
</dbReference>
<dbReference type="GeneID" id="82149058"/>
<gene>
    <name evidence="1" type="ORF">EZ315_04575</name>
</gene>
<dbReference type="AlphaFoldDB" id="A0A4Z0V4B9"/>
<dbReference type="PANTHER" id="PTHR46124">
    <property type="entry name" value="D-AMINOACYL-TRNA DEACYLASE"/>
    <property type="match status" value="1"/>
</dbReference>
<dbReference type="PANTHER" id="PTHR46124:SF2">
    <property type="entry name" value="D-AMINOACYL-TRNA DEACYLASE"/>
    <property type="match status" value="1"/>
</dbReference>
<name>A0A4Z0V4B9_9BACT</name>
<organism evidence="1 2">
    <name type="scientific">Duncaniella freteri</name>
    <dbReference type="NCBI Taxonomy" id="2530391"/>
    <lineage>
        <taxon>Bacteria</taxon>
        <taxon>Pseudomonadati</taxon>
        <taxon>Bacteroidota</taxon>
        <taxon>Bacteroidia</taxon>
        <taxon>Bacteroidales</taxon>
        <taxon>Muribaculaceae</taxon>
        <taxon>Duncaniella</taxon>
    </lineage>
</organism>
<dbReference type="EMBL" id="SJSA01000001">
    <property type="protein sequence ID" value="TGG40006.1"/>
    <property type="molecule type" value="Genomic_DNA"/>
</dbReference>
<dbReference type="GO" id="GO:0016788">
    <property type="term" value="F:hydrolase activity, acting on ester bonds"/>
    <property type="evidence" value="ECO:0007669"/>
    <property type="project" value="InterPro"/>
</dbReference>
<protein>
    <submittedName>
        <fullName evidence="1">TatD family deoxyribonuclease</fullName>
    </submittedName>
</protein>
<dbReference type="Pfam" id="PF01026">
    <property type="entry name" value="TatD_DNase"/>
    <property type="match status" value="1"/>
</dbReference>
<evidence type="ECO:0000313" key="1">
    <source>
        <dbReference type="EMBL" id="TGG40006.1"/>
    </source>
</evidence>
<proteinExistence type="predicted"/>
<dbReference type="InterPro" id="IPR032466">
    <property type="entry name" value="Metal_Hydrolase"/>
</dbReference>
<evidence type="ECO:0000313" key="2">
    <source>
        <dbReference type="Proteomes" id="UP000297635"/>
    </source>
</evidence>